<accession>A0A5C6CY51</accession>
<dbReference type="RefSeq" id="WP_146447552.1">
    <property type="nucleotide sequence ID" value="NZ_SJPS01000001.1"/>
</dbReference>
<feature type="compositionally biased region" description="Basic and acidic residues" evidence="5">
    <location>
        <begin position="214"/>
        <end position="223"/>
    </location>
</feature>
<dbReference type="InterPro" id="IPR000456">
    <property type="entry name" value="Ribosomal_bL17"/>
</dbReference>
<dbReference type="Proteomes" id="UP000318437">
    <property type="component" value="Unassembled WGS sequence"/>
</dbReference>
<evidence type="ECO:0000256" key="3">
    <source>
        <dbReference type="ARBA" id="ARBA00023274"/>
    </source>
</evidence>
<evidence type="ECO:0000256" key="2">
    <source>
        <dbReference type="ARBA" id="ARBA00022980"/>
    </source>
</evidence>
<dbReference type="GO" id="GO:0006412">
    <property type="term" value="P:translation"/>
    <property type="evidence" value="ECO:0007669"/>
    <property type="project" value="UniProtKB-UniRule"/>
</dbReference>
<dbReference type="AlphaFoldDB" id="A0A5C6CY51"/>
<comment type="similarity">
    <text evidence="1 4">Belongs to the bacterial ribosomal protein bL17 family.</text>
</comment>
<keyword evidence="3 4" id="KW-0687">Ribonucleoprotein</keyword>
<dbReference type="GO" id="GO:0003735">
    <property type="term" value="F:structural constituent of ribosome"/>
    <property type="evidence" value="ECO:0007669"/>
    <property type="project" value="InterPro"/>
</dbReference>
<organism evidence="6 7">
    <name type="scientific">Bythopirellula polymerisocia</name>
    <dbReference type="NCBI Taxonomy" id="2528003"/>
    <lineage>
        <taxon>Bacteria</taxon>
        <taxon>Pseudomonadati</taxon>
        <taxon>Planctomycetota</taxon>
        <taxon>Planctomycetia</taxon>
        <taxon>Pirellulales</taxon>
        <taxon>Lacipirellulaceae</taxon>
        <taxon>Bythopirellula</taxon>
    </lineage>
</organism>
<dbReference type="SUPFAM" id="SSF64263">
    <property type="entry name" value="Prokaryotic ribosomal protein L17"/>
    <property type="match status" value="1"/>
</dbReference>
<dbReference type="InterPro" id="IPR036373">
    <property type="entry name" value="Ribosomal_bL17_sf"/>
</dbReference>
<gene>
    <name evidence="4 6" type="primary">rplQ</name>
    <name evidence="6" type="ORF">Pla144_03200</name>
</gene>
<evidence type="ECO:0000256" key="4">
    <source>
        <dbReference type="HAMAP-Rule" id="MF_01368"/>
    </source>
</evidence>
<feature type="region of interest" description="Disordered" evidence="5">
    <location>
        <begin position="180"/>
        <end position="223"/>
    </location>
</feature>
<sequence>MRHRNKGRKLGRNPNHQRALLRNLASALMLTERDAEFDDNKPKVKGRIVTTIAKAKEVRPLVEKCVTIARRSLAAQEAAAEHSTSADRGSEEWKSWRNSERWTAWANAVAPSVAARRRCIQLLGDKQAVSILFDEIAPRFVDRPGGYTRIVRLPQPRLGDAGIQAILEFVGVRDRVVQRSERPSFEDSADDATPVNENEVVTESATAEADVADEEHTKTAEAE</sequence>
<comment type="subunit">
    <text evidence="4">Part of the 50S ribosomal subunit. Contacts protein L32.</text>
</comment>
<evidence type="ECO:0000256" key="1">
    <source>
        <dbReference type="ARBA" id="ARBA00008777"/>
    </source>
</evidence>
<name>A0A5C6CY51_9BACT</name>
<feature type="compositionally biased region" description="Polar residues" evidence="5">
    <location>
        <begin position="195"/>
        <end position="205"/>
    </location>
</feature>
<dbReference type="GO" id="GO:0022625">
    <property type="term" value="C:cytosolic large ribosomal subunit"/>
    <property type="evidence" value="ECO:0007669"/>
    <property type="project" value="TreeGrafter"/>
</dbReference>
<dbReference type="PANTHER" id="PTHR14413">
    <property type="entry name" value="RIBOSOMAL PROTEIN L17"/>
    <property type="match status" value="1"/>
</dbReference>
<dbReference type="Pfam" id="PF01196">
    <property type="entry name" value="Ribosomal_L17"/>
    <property type="match status" value="1"/>
</dbReference>
<dbReference type="OrthoDB" id="9809073at2"/>
<dbReference type="EMBL" id="SJPS01000001">
    <property type="protein sequence ID" value="TWU29542.1"/>
    <property type="molecule type" value="Genomic_DNA"/>
</dbReference>
<dbReference type="PANTHER" id="PTHR14413:SF16">
    <property type="entry name" value="LARGE RIBOSOMAL SUBUNIT PROTEIN BL17M"/>
    <property type="match status" value="1"/>
</dbReference>
<dbReference type="Gene3D" id="3.90.1030.10">
    <property type="entry name" value="Ribosomal protein L17"/>
    <property type="match status" value="1"/>
</dbReference>
<keyword evidence="2 4" id="KW-0689">Ribosomal protein</keyword>
<reference evidence="6 7" key="1">
    <citation type="submission" date="2019-02" db="EMBL/GenBank/DDBJ databases">
        <title>Deep-cultivation of Planctomycetes and their phenomic and genomic characterization uncovers novel biology.</title>
        <authorList>
            <person name="Wiegand S."/>
            <person name="Jogler M."/>
            <person name="Boedeker C."/>
            <person name="Pinto D."/>
            <person name="Vollmers J."/>
            <person name="Rivas-Marin E."/>
            <person name="Kohn T."/>
            <person name="Peeters S.H."/>
            <person name="Heuer A."/>
            <person name="Rast P."/>
            <person name="Oberbeckmann S."/>
            <person name="Bunk B."/>
            <person name="Jeske O."/>
            <person name="Meyerdierks A."/>
            <person name="Storesund J.E."/>
            <person name="Kallscheuer N."/>
            <person name="Luecker S."/>
            <person name="Lage O.M."/>
            <person name="Pohl T."/>
            <person name="Merkel B.J."/>
            <person name="Hornburger P."/>
            <person name="Mueller R.-W."/>
            <person name="Bruemmer F."/>
            <person name="Labrenz M."/>
            <person name="Spormann A.M."/>
            <person name="Op Den Camp H."/>
            <person name="Overmann J."/>
            <person name="Amann R."/>
            <person name="Jetten M.S.M."/>
            <person name="Mascher T."/>
            <person name="Medema M.H."/>
            <person name="Devos D.P."/>
            <person name="Kaster A.-K."/>
            <person name="Ovreas L."/>
            <person name="Rohde M."/>
            <person name="Galperin M.Y."/>
            <person name="Jogler C."/>
        </authorList>
    </citation>
    <scope>NUCLEOTIDE SEQUENCE [LARGE SCALE GENOMIC DNA]</scope>
    <source>
        <strain evidence="6 7">Pla144</strain>
    </source>
</reference>
<evidence type="ECO:0000313" key="7">
    <source>
        <dbReference type="Proteomes" id="UP000318437"/>
    </source>
</evidence>
<evidence type="ECO:0000313" key="6">
    <source>
        <dbReference type="EMBL" id="TWU29542.1"/>
    </source>
</evidence>
<protein>
    <recommendedName>
        <fullName evidence="4">Large ribosomal subunit protein bL17</fullName>
    </recommendedName>
</protein>
<proteinExistence type="inferred from homology"/>
<comment type="caution">
    <text evidence="6">The sequence shown here is derived from an EMBL/GenBank/DDBJ whole genome shotgun (WGS) entry which is preliminary data.</text>
</comment>
<keyword evidence="7" id="KW-1185">Reference proteome</keyword>
<dbReference type="HAMAP" id="MF_01368">
    <property type="entry name" value="Ribosomal_bL17"/>
    <property type="match status" value="1"/>
</dbReference>
<evidence type="ECO:0000256" key="5">
    <source>
        <dbReference type="SAM" id="MobiDB-lite"/>
    </source>
</evidence>